<reference evidence="1" key="1">
    <citation type="submission" date="2020-03" db="EMBL/GenBank/DDBJ databases">
        <title>The deep terrestrial virosphere.</title>
        <authorList>
            <person name="Holmfeldt K."/>
            <person name="Nilsson E."/>
            <person name="Simone D."/>
            <person name="Lopez-Fernandez M."/>
            <person name="Wu X."/>
            <person name="de Brujin I."/>
            <person name="Lundin D."/>
            <person name="Andersson A."/>
            <person name="Bertilsson S."/>
            <person name="Dopson M."/>
        </authorList>
    </citation>
    <scope>NUCLEOTIDE SEQUENCE</scope>
    <source>
        <strain evidence="2">MM415A01503</strain>
        <strain evidence="1">MM415B00353</strain>
    </source>
</reference>
<organism evidence="1">
    <name type="scientific">viral metagenome</name>
    <dbReference type="NCBI Taxonomy" id="1070528"/>
    <lineage>
        <taxon>unclassified sequences</taxon>
        <taxon>metagenomes</taxon>
        <taxon>organismal metagenomes</taxon>
    </lineage>
</organism>
<protein>
    <submittedName>
        <fullName evidence="1">Uncharacterized protein</fullName>
    </submittedName>
</protein>
<dbReference type="PROSITE" id="PS51257">
    <property type="entry name" value="PROKAR_LIPOPROTEIN"/>
    <property type="match status" value="1"/>
</dbReference>
<gene>
    <name evidence="2" type="ORF">MM415A01503_0022</name>
    <name evidence="1" type="ORF">MM415B00353_0042</name>
</gene>
<dbReference type="EMBL" id="MT141554">
    <property type="protein sequence ID" value="QJA66395.1"/>
    <property type="molecule type" value="Genomic_DNA"/>
</dbReference>
<evidence type="ECO:0000313" key="2">
    <source>
        <dbReference type="EMBL" id="QJA76502.1"/>
    </source>
</evidence>
<sequence>MKKLLMLILLLSFCGCGSSLTLLAWKPTIVVVKDNTAGNPEGDKGSIIVVASPSQPFEMSGNTATGLPTN</sequence>
<proteinExistence type="predicted"/>
<name>A0A6M3JB31_9ZZZZ</name>
<dbReference type="AlphaFoldDB" id="A0A6M3JB31"/>
<dbReference type="EMBL" id="MT142228">
    <property type="protein sequence ID" value="QJA76502.1"/>
    <property type="molecule type" value="Genomic_DNA"/>
</dbReference>
<accession>A0A6M3JB31</accession>
<evidence type="ECO:0000313" key="1">
    <source>
        <dbReference type="EMBL" id="QJA66395.1"/>
    </source>
</evidence>